<keyword evidence="2" id="KW-1185">Reference proteome</keyword>
<dbReference type="GO" id="GO:0048367">
    <property type="term" value="P:shoot system development"/>
    <property type="evidence" value="ECO:0007669"/>
    <property type="project" value="InterPro"/>
</dbReference>
<dbReference type="Pfam" id="PF03087">
    <property type="entry name" value="BPS1"/>
    <property type="match status" value="2"/>
</dbReference>
<dbReference type="Gramene" id="KVI02973">
    <property type="protein sequence ID" value="KVI02973"/>
    <property type="gene ID" value="Ccrd_018734"/>
</dbReference>
<reference evidence="1 2" key="1">
    <citation type="journal article" date="2016" name="Sci. Rep.">
        <title>The genome sequence of the outbreeding globe artichoke constructed de novo incorporating a phase-aware low-pass sequencing strategy of F1 progeny.</title>
        <authorList>
            <person name="Scaglione D."/>
            <person name="Reyes-Chin-Wo S."/>
            <person name="Acquadro A."/>
            <person name="Froenicke L."/>
            <person name="Portis E."/>
            <person name="Beitel C."/>
            <person name="Tirone M."/>
            <person name="Mauro R."/>
            <person name="Lo Monaco A."/>
            <person name="Mauromicale G."/>
            <person name="Faccioli P."/>
            <person name="Cattivelli L."/>
            <person name="Rieseberg L."/>
            <person name="Michelmore R."/>
            <person name="Lanteri S."/>
        </authorList>
    </citation>
    <scope>NUCLEOTIDE SEQUENCE [LARGE SCALE GENOMIC DNA]</scope>
    <source>
        <strain evidence="1">2C</strain>
    </source>
</reference>
<organism evidence="1 2">
    <name type="scientific">Cynara cardunculus var. scolymus</name>
    <name type="common">Globe artichoke</name>
    <name type="synonym">Cynara scolymus</name>
    <dbReference type="NCBI Taxonomy" id="59895"/>
    <lineage>
        <taxon>Eukaryota</taxon>
        <taxon>Viridiplantae</taxon>
        <taxon>Streptophyta</taxon>
        <taxon>Embryophyta</taxon>
        <taxon>Tracheophyta</taxon>
        <taxon>Spermatophyta</taxon>
        <taxon>Magnoliopsida</taxon>
        <taxon>eudicotyledons</taxon>
        <taxon>Gunneridae</taxon>
        <taxon>Pentapetalae</taxon>
        <taxon>asterids</taxon>
        <taxon>campanulids</taxon>
        <taxon>Asterales</taxon>
        <taxon>Asteraceae</taxon>
        <taxon>Carduoideae</taxon>
        <taxon>Cardueae</taxon>
        <taxon>Carduinae</taxon>
        <taxon>Cynara</taxon>
    </lineage>
</organism>
<dbReference type="EMBL" id="LEKV01002604">
    <property type="protein sequence ID" value="KVI02973.1"/>
    <property type="molecule type" value="Genomic_DNA"/>
</dbReference>
<evidence type="ECO:0000313" key="1">
    <source>
        <dbReference type="EMBL" id="KVI02973.1"/>
    </source>
</evidence>
<dbReference type="GO" id="GO:0048364">
    <property type="term" value="P:root development"/>
    <property type="evidence" value="ECO:0007669"/>
    <property type="project" value="InterPro"/>
</dbReference>
<dbReference type="STRING" id="59895.A0A118K1K2"/>
<dbReference type="PANTHER" id="PTHR33070">
    <property type="entry name" value="OS06G0725500 PROTEIN"/>
    <property type="match status" value="1"/>
</dbReference>
<accession>A0A118K1K2</accession>
<proteinExistence type="predicted"/>
<sequence length="509" mass="57149">MASLSSFSSSSSNIRHTIRSISLPTRSHHSTLQVEEEVTNLKTWEASLPSFPDAETFYNGLACLERLYTCVDNLFSLPLTQQALSLHQHEKLVNELLVRSMRLLDICGSIKDLVSQVKGHVRDIQSALRRRREDLSIDVSFLKKLKKDAKRAVADLKQIDHIYGLQLLNLDHHLSSVIRVLRDVSEVSISVFGLLLSFLSVSISKLKSTTKWSIISKLIPKGTAGSKYQPQNGVEALDCHIEGIENGLASMFRSIRHFRSISLPSRPHPSTHQLEEELTNLKTWEASTSSMPTIDTVCGALMGLERLYTCVNEIFAFQLTQQSLSHEKHQKLVDQLLDQSLMLLDVCGSLRDAMEQVKQHVRDVESALRRRKGDLSVNTSFFVKMEKDTKRTLSALLKQINNNFGGTTLVNLDHHLSAVVRSLSDTSLVSISVYRSLLSLISVFISKRKPTRWSIVSNLIHKGAAKGVDHPQVSSENLESHIEVLENGMECLFRSLIKTRASLLNSRSH</sequence>
<evidence type="ECO:0000313" key="2">
    <source>
        <dbReference type="Proteomes" id="UP000243975"/>
    </source>
</evidence>
<dbReference type="AlphaFoldDB" id="A0A118K1K2"/>
<dbReference type="Proteomes" id="UP000243975">
    <property type="component" value="Unassembled WGS sequence"/>
</dbReference>
<comment type="caution">
    <text evidence="1">The sequence shown here is derived from an EMBL/GenBank/DDBJ whole genome shotgun (WGS) entry which is preliminary data.</text>
</comment>
<protein>
    <recommendedName>
        <fullName evidence="3">DUF241 domain-containing protein</fullName>
    </recommendedName>
</protein>
<name>A0A118K1K2_CYNCS</name>
<dbReference type="OMA" id="HEYISFR"/>
<dbReference type="PANTHER" id="PTHR33070:SF109">
    <property type="entry name" value="DOMAIN PROTEIN, PUTATIVE (DUF241)-RELATED"/>
    <property type="match status" value="1"/>
</dbReference>
<dbReference type="InterPro" id="IPR004320">
    <property type="entry name" value="BPS1_pln"/>
</dbReference>
<gene>
    <name evidence="1" type="ORF">Ccrd_018734</name>
</gene>
<evidence type="ECO:0008006" key="3">
    <source>
        <dbReference type="Google" id="ProtNLM"/>
    </source>
</evidence>